<proteinExistence type="predicted"/>
<reference evidence="1 2" key="1">
    <citation type="submission" date="2014-08" db="EMBL/GenBank/DDBJ databases">
        <title>Whole genome shotgun sequence of Rhizobium rubi NBRC 13261.</title>
        <authorList>
            <person name="Katano-Makiyama Y."/>
            <person name="Hosoyama A."/>
            <person name="Hashimoto M."/>
            <person name="Hosoyama Y."/>
            <person name="Noguchi M."/>
            <person name="Tsuchikane K."/>
            <person name="Uohara A."/>
            <person name="Ohji S."/>
            <person name="Ichikawa N."/>
            <person name="Kimura A."/>
            <person name="Yamazoe A."/>
            <person name="Fujita N."/>
        </authorList>
    </citation>
    <scope>NUCLEOTIDE SEQUENCE [LARGE SCALE GENOMIC DNA]</scope>
    <source>
        <strain evidence="1 2">NBRC 13261</strain>
    </source>
</reference>
<evidence type="ECO:0008006" key="3">
    <source>
        <dbReference type="Google" id="ProtNLM"/>
    </source>
</evidence>
<protein>
    <recommendedName>
        <fullName evidence="3">Glycosyltransferase</fullName>
    </recommendedName>
</protein>
<comment type="caution">
    <text evidence="1">The sequence shown here is derived from an EMBL/GenBank/DDBJ whole genome shotgun (WGS) entry which is preliminary data.</text>
</comment>
<organism evidence="1 2">
    <name type="scientific">Agrobacterium rubi TR3 = NBRC 13261</name>
    <dbReference type="NCBI Taxonomy" id="1368415"/>
    <lineage>
        <taxon>Bacteria</taxon>
        <taxon>Pseudomonadati</taxon>
        <taxon>Pseudomonadota</taxon>
        <taxon>Alphaproteobacteria</taxon>
        <taxon>Hyphomicrobiales</taxon>
        <taxon>Rhizobiaceae</taxon>
        <taxon>Rhizobium/Agrobacterium group</taxon>
        <taxon>Agrobacterium</taxon>
    </lineage>
</organism>
<dbReference type="InterPro" id="IPR029044">
    <property type="entry name" value="Nucleotide-diphossugar_trans"/>
</dbReference>
<dbReference type="Proteomes" id="UP000028701">
    <property type="component" value="Unassembled WGS sequence"/>
</dbReference>
<evidence type="ECO:0000313" key="1">
    <source>
        <dbReference type="EMBL" id="GAK69139.1"/>
    </source>
</evidence>
<sequence length="200" mass="22866">MGLLPQSVLRLQSQDFQIKSTQDLRSYKKIIPALAHYPDAFIVTADDDLYYRRDWLAQMVDAQIKHPGHIICHRVHQIRQSNDNHFKAYRHWPKNSPVTGNSKSYFPTSGAGALYPPGSLSEKTSDVDELLRLAPYADDVWLYWMARLAKTEIYNLGNRDLLIAWRGSQSSTLYKINVIDSQNDTQIAAMGSHFGYPPLE</sequence>
<evidence type="ECO:0000313" key="2">
    <source>
        <dbReference type="Proteomes" id="UP000028701"/>
    </source>
</evidence>
<dbReference type="EMBL" id="BBJU01000003">
    <property type="protein sequence ID" value="GAK69139.1"/>
    <property type="molecule type" value="Genomic_DNA"/>
</dbReference>
<accession>A0A081CR43</accession>
<dbReference type="eggNOG" id="COG0463">
    <property type="taxonomic scope" value="Bacteria"/>
</dbReference>
<dbReference type="SUPFAM" id="SSF53448">
    <property type="entry name" value="Nucleotide-diphospho-sugar transferases"/>
    <property type="match status" value="1"/>
</dbReference>
<gene>
    <name evidence="1" type="ORF">RRU01S_03_03110</name>
</gene>
<name>A0A081CR43_9HYPH</name>
<dbReference type="AlphaFoldDB" id="A0A081CR43"/>